<comment type="caution">
    <text evidence="4">The sequence shown here is derived from an EMBL/GenBank/DDBJ whole genome shotgun (WGS) entry which is preliminary data.</text>
</comment>
<dbReference type="SMART" id="SM00327">
    <property type="entry name" value="VWA"/>
    <property type="match status" value="1"/>
</dbReference>
<dbReference type="EMBL" id="JBHSZO010000002">
    <property type="protein sequence ID" value="MFC7216813.1"/>
    <property type="molecule type" value="Genomic_DNA"/>
</dbReference>
<keyword evidence="2" id="KW-0812">Transmembrane</keyword>
<feature type="compositionally biased region" description="Basic residues" evidence="1">
    <location>
        <begin position="30"/>
        <end position="39"/>
    </location>
</feature>
<dbReference type="RefSeq" id="WP_386410760.1">
    <property type="nucleotide sequence ID" value="NZ_JBHSZO010000002.1"/>
</dbReference>
<sequence>MGRHSQPEHNDRHDGHGGYPGHDGHDRRSARPRPPRRARTVVGATAVLLTVVLGGLAYGQDTLLPLVRDCPQGDLRLDVVASPDVAPALKEIAARTGGEEVRVAGRCLDVAVKARPSAEVADSLRRGGGGFHVWVADSSVWPKSVQSALGDSDLQPLGHIASSPLTLAAVQPAAEALGWPRRTYGWAELAQAGAGGGAASFDVGAADPARSATALLALQYIHASSARASDESTAATLTASAAKELAKRIQPGDETVLAALPRDRSPVERASSSEALLLSEQAAFTHNRRHPAGDEAHLSLFYPKDGAGALDYPYHLLNTARLDTDRQVAADRFLTLLNDDEGRAVLRRHGFRDDRGTPDEDLVRAAGGRAPQPFGEKPAAVPDAGTMAAVLSMWTITIQPARLTAVVDASGSMAFDVPSRPGETRMDVTRGALMQALPQFTDEDEIGLWRFATPPGSTRDYQVLVKPQRLGERSSGGMTQRERLTRAFGSLRPVVDGSTRLYDTTLAAYRSAVETYVPGKFNALVVLTDGADDDSGRIGLTGLTKQLSELADHERPVGLIVIAAGPDADAAACAKIAKAVGGASYAVKDPAEVHRVLLQSVMDAGAAAARR</sequence>
<dbReference type="SUPFAM" id="SSF53300">
    <property type="entry name" value="vWA-like"/>
    <property type="match status" value="1"/>
</dbReference>
<name>A0ABW2GB85_9ACTN</name>
<feature type="region of interest" description="Disordered" evidence="1">
    <location>
        <begin position="1"/>
        <end position="39"/>
    </location>
</feature>
<dbReference type="InterPro" id="IPR036465">
    <property type="entry name" value="vWFA_dom_sf"/>
</dbReference>
<evidence type="ECO:0000313" key="5">
    <source>
        <dbReference type="Proteomes" id="UP001596413"/>
    </source>
</evidence>
<dbReference type="Proteomes" id="UP001596413">
    <property type="component" value="Unassembled WGS sequence"/>
</dbReference>
<gene>
    <name evidence="4" type="ORF">ACFQLX_01285</name>
</gene>
<evidence type="ECO:0000259" key="3">
    <source>
        <dbReference type="PROSITE" id="PS50234"/>
    </source>
</evidence>
<dbReference type="Pfam" id="PF13531">
    <property type="entry name" value="SBP_bac_11"/>
    <property type="match status" value="1"/>
</dbReference>
<dbReference type="InterPro" id="IPR002035">
    <property type="entry name" value="VWF_A"/>
</dbReference>
<accession>A0ABW2GB85</accession>
<feature type="domain" description="VWFA" evidence="3">
    <location>
        <begin position="402"/>
        <end position="601"/>
    </location>
</feature>
<reference evidence="5" key="1">
    <citation type="journal article" date="2019" name="Int. J. Syst. Evol. Microbiol.">
        <title>The Global Catalogue of Microorganisms (GCM) 10K type strain sequencing project: providing services to taxonomists for standard genome sequencing and annotation.</title>
        <authorList>
            <consortium name="The Broad Institute Genomics Platform"/>
            <consortium name="The Broad Institute Genome Sequencing Center for Infectious Disease"/>
            <person name="Wu L."/>
            <person name="Ma J."/>
        </authorList>
    </citation>
    <scope>NUCLEOTIDE SEQUENCE [LARGE SCALE GENOMIC DNA]</scope>
    <source>
        <strain evidence="5">CGMCC 1.13681</strain>
    </source>
</reference>
<evidence type="ECO:0000256" key="1">
    <source>
        <dbReference type="SAM" id="MobiDB-lite"/>
    </source>
</evidence>
<organism evidence="4 5">
    <name type="scientific">Streptomyces polyrhachis</name>
    <dbReference type="NCBI Taxonomy" id="1282885"/>
    <lineage>
        <taxon>Bacteria</taxon>
        <taxon>Bacillati</taxon>
        <taxon>Actinomycetota</taxon>
        <taxon>Actinomycetes</taxon>
        <taxon>Kitasatosporales</taxon>
        <taxon>Streptomycetaceae</taxon>
        <taxon>Streptomyces</taxon>
    </lineage>
</organism>
<dbReference type="PROSITE" id="PS50234">
    <property type="entry name" value="VWFA"/>
    <property type="match status" value="1"/>
</dbReference>
<proteinExistence type="predicted"/>
<feature type="transmembrane region" description="Helical" evidence="2">
    <location>
        <begin position="38"/>
        <end position="58"/>
    </location>
</feature>
<keyword evidence="2" id="KW-1133">Transmembrane helix</keyword>
<dbReference type="Gene3D" id="3.40.50.410">
    <property type="entry name" value="von Willebrand factor, type A domain"/>
    <property type="match status" value="1"/>
</dbReference>
<evidence type="ECO:0000313" key="4">
    <source>
        <dbReference type="EMBL" id="MFC7216813.1"/>
    </source>
</evidence>
<keyword evidence="5" id="KW-1185">Reference proteome</keyword>
<feature type="compositionally biased region" description="Basic and acidic residues" evidence="1">
    <location>
        <begin position="1"/>
        <end position="29"/>
    </location>
</feature>
<evidence type="ECO:0000256" key="2">
    <source>
        <dbReference type="SAM" id="Phobius"/>
    </source>
</evidence>
<protein>
    <submittedName>
        <fullName evidence="4">Substrate-binding domain-containing protein</fullName>
    </submittedName>
</protein>
<dbReference type="SUPFAM" id="SSF53850">
    <property type="entry name" value="Periplasmic binding protein-like II"/>
    <property type="match status" value="1"/>
</dbReference>
<keyword evidence="2" id="KW-0472">Membrane</keyword>